<name>J9C4B2_9ZZZZ</name>
<protein>
    <submittedName>
        <fullName evidence="2">ImpB/MucB/SamB family protein</fullName>
    </submittedName>
</protein>
<feature type="compositionally biased region" description="Basic and acidic residues" evidence="1">
    <location>
        <begin position="1"/>
        <end position="13"/>
    </location>
</feature>
<comment type="caution">
    <text evidence="2">The sequence shown here is derived from an EMBL/GenBank/DDBJ whole genome shotgun (WGS) entry which is preliminary data.</text>
</comment>
<feature type="region of interest" description="Disordered" evidence="1">
    <location>
        <begin position="1"/>
        <end position="20"/>
    </location>
</feature>
<accession>J9C4B2</accession>
<dbReference type="EMBL" id="AMCI01006262">
    <property type="protein sequence ID" value="EJW94630.1"/>
    <property type="molecule type" value="Genomic_DNA"/>
</dbReference>
<evidence type="ECO:0000256" key="1">
    <source>
        <dbReference type="SAM" id="MobiDB-lite"/>
    </source>
</evidence>
<organism evidence="2">
    <name type="scientific">gut metagenome</name>
    <dbReference type="NCBI Taxonomy" id="749906"/>
    <lineage>
        <taxon>unclassified sequences</taxon>
        <taxon>metagenomes</taxon>
        <taxon>organismal metagenomes</taxon>
    </lineage>
</organism>
<evidence type="ECO:0000313" key="2">
    <source>
        <dbReference type="EMBL" id="EJW94630.1"/>
    </source>
</evidence>
<proteinExistence type="predicted"/>
<reference evidence="2" key="1">
    <citation type="journal article" date="2012" name="PLoS ONE">
        <title>Gene sets for utilization of primary and secondary nutrition supplies in the distal gut of endangered iberian lynx.</title>
        <authorList>
            <person name="Alcaide M."/>
            <person name="Messina E."/>
            <person name="Richter M."/>
            <person name="Bargiela R."/>
            <person name="Peplies J."/>
            <person name="Huws S.A."/>
            <person name="Newbold C.J."/>
            <person name="Golyshin P.N."/>
            <person name="Simon M.A."/>
            <person name="Lopez G."/>
            <person name="Yakimov M.M."/>
            <person name="Ferrer M."/>
        </authorList>
    </citation>
    <scope>NUCLEOTIDE SEQUENCE</scope>
</reference>
<gene>
    <name evidence="2" type="ORF">EVA_17263</name>
</gene>
<dbReference type="AlphaFoldDB" id="J9C4B2"/>
<feature type="non-terminal residue" evidence="2">
    <location>
        <position position="1"/>
    </location>
</feature>
<sequence length="66" mass="7450">DLFTDHEAEEARQAEQSAQLAKERRIQETLLSIKQKYGKNAILRGLNFEEGATAIERNKQIGGHKA</sequence>